<dbReference type="Pfam" id="PF10543">
    <property type="entry name" value="ORF6N"/>
    <property type="match status" value="1"/>
</dbReference>
<proteinExistence type="predicted"/>
<evidence type="ECO:0000313" key="3">
    <source>
        <dbReference type="Proteomes" id="UP000283387"/>
    </source>
</evidence>
<evidence type="ECO:0000313" key="2">
    <source>
        <dbReference type="EMBL" id="RKD92454.1"/>
    </source>
</evidence>
<dbReference type="AlphaFoldDB" id="A0A419WAK4"/>
<dbReference type="OrthoDB" id="9816206at2"/>
<evidence type="ECO:0000259" key="1">
    <source>
        <dbReference type="Pfam" id="PF10543"/>
    </source>
</evidence>
<accession>A0A419WAK4</accession>
<dbReference type="RefSeq" id="WP_120273659.1">
    <property type="nucleotide sequence ID" value="NZ_RAPN01000001.1"/>
</dbReference>
<name>A0A419WAK4_9BACT</name>
<comment type="caution">
    <text evidence="2">The sequence shown here is derived from an EMBL/GenBank/DDBJ whole genome shotgun (WGS) entry which is preliminary data.</text>
</comment>
<gene>
    <name evidence="2" type="ORF">BC643_2827</name>
</gene>
<organism evidence="2 3">
    <name type="scientific">Mangrovibacterium diazotrophicum</name>
    <dbReference type="NCBI Taxonomy" id="1261403"/>
    <lineage>
        <taxon>Bacteria</taxon>
        <taxon>Pseudomonadati</taxon>
        <taxon>Bacteroidota</taxon>
        <taxon>Bacteroidia</taxon>
        <taxon>Marinilabiliales</taxon>
        <taxon>Prolixibacteraceae</taxon>
        <taxon>Mangrovibacterium</taxon>
    </lineage>
</organism>
<dbReference type="EMBL" id="RAPN01000001">
    <property type="protein sequence ID" value="RKD92454.1"/>
    <property type="molecule type" value="Genomic_DNA"/>
</dbReference>
<feature type="domain" description="KilA-N DNA-binding" evidence="1">
    <location>
        <begin position="14"/>
        <end position="100"/>
    </location>
</feature>
<dbReference type="Proteomes" id="UP000283387">
    <property type="component" value="Unassembled WGS sequence"/>
</dbReference>
<keyword evidence="3" id="KW-1185">Reference proteome</keyword>
<sequence length="180" mass="20902">MNQPVVAVEEKIVSKIYLIRNKKVMIDRDLAELYGVETRVLNQAVKRNISRFPDDFMFQLTKAEFENWKSQIVISNSEKMGLRKAPLAFTEQGIAMLSSVLNSDQAIPVNIQIMRIFTKVREMLADTMSLRLEIEEIKKKLSNQDKNIELVFSYLDELISQKENQTERRLIGYQQSGTKK</sequence>
<protein>
    <submittedName>
        <fullName evidence="2">ORF6N domain-containing protein</fullName>
    </submittedName>
</protein>
<dbReference type="InterPro" id="IPR018873">
    <property type="entry name" value="KilA-N_DNA-bd_domain"/>
</dbReference>
<reference evidence="2 3" key="1">
    <citation type="submission" date="2018-09" db="EMBL/GenBank/DDBJ databases">
        <title>Genomic Encyclopedia of Archaeal and Bacterial Type Strains, Phase II (KMG-II): from individual species to whole genera.</title>
        <authorList>
            <person name="Goeker M."/>
        </authorList>
    </citation>
    <scope>NUCLEOTIDE SEQUENCE [LARGE SCALE GENOMIC DNA]</scope>
    <source>
        <strain evidence="2 3">DSM 27148</strain>
    </source>
</reference>